<keyword evidence="2 6" id="KW-0963">Cytoplasm</keyword>
<dbReference type="NCBIfam" id="NF008805">
    <property type="entry name" value="PRK11824.1"/>
    <property type="match status" value="1"/>
</dbReference>
<evidence type="ECO:0000256" key="4">
    <source>
        <dbReference type="ARBA" id="ARBA00022695"/>
    </source>
</evidence>
<gene>
    <name evidence="6" type="primary">pnp</name>
    <name evidence="9" type="ORF">Tbon_08585</name>
</gene>
<accession>A0ABX6C4H7</accession>
<comment type="catalytic activity">
    <reaction evidence="6">
        <text>RNA(n+1) + phosphate = RNA(n) + a ribonucleoside 5'-diphosphate</text>
        <dbReference type="Rhea" id="RHEA:22096"/>
        <dbReference type="Rhea" id="RHEA-COMP:14527"/>
        <dbReference type="Rhea" id="RHEA-COMP:17342"/>
        <dbReference type="ChEBI" id="CHEBI:43474"/>
        <dbReference type="ChEBI" id="CHEBI:57930"/>
        <dbReference type="ChEBI" id="CHEBI:140395"/>
        <dbReference type="EC" id="2.7.7.8"/>
    </reaction>
</comment>
<dbReference type="CDD" id="cd02393">
    <property type="entry name" value="KH-I_PNPase"/>
    <property type="match status" value="1"/>
</dbReference>
<dbReference type="SUPFAM" id="SSF50249">
    <property type="entry name" value="Nucleic acid-binding proteins"/>
    <property type="match status" value="1"/>
</dbReference>
<dbReference type="InterPro" id="IPR012340">
    <property type="entry name" value="NA-bd_OB-fold"/>
</dbReference>
<proteinExistence type="inferred from homology"/>
<dbReference type="InterPro" id="IPR036345">
    <property type="entry name" value="ExoRNase_PH_dom2_sf"/>
</dbReference>
<evidence type="ECO:0000256" key="1">
    <source>
        <dbReference type="ARBA" id="ARBA00007404"/>
    </source>
</evidence>
<dbReference type="PIRSF" id="PIRSF005499">
    <property type="entry name" value="PNPase"/>
    <property type="match status" value="1"/>
</dbReference>
<keyword evidence="10" id="KW-1185">Reference proteome</keyword>
<dbReference type="GO" id="GO:0004654">
    <property type="term" value="F:polyribonucleotide nucleotidyltransferase activity"/>
    <property type="evidence" value="ECO:0007669"/>
    <property type="project" value="UniProtKB-EC"/>
</dbReference>
<evidence type="ECO:0000256" key="3">
    <source>
        <dbReference type="ARBA" id="ARBA00022679"/>
    </source>
</evidence>
<evidence type="ECO:0000256" key="7">
    <source>
        <dbReference type="SAM" id="MobiDB-lite"/>
    </source>
</evidence>
<dbReference type="InterPro" id="IPR020568">
    <property type="entry name" value="Ribosomal_Su5_D2-typ_SF"/>
</dbReference>
<dbReference type="Gene3D" id="3.30.1370.10">
    <property type="entry name" value="K Homology domain, type 1"/>
    <property type="match status" value="1"/>
</dbReference>
<evidence type="ECO:0000256" key="5">
    <source>
        <dbReference type="ARBA" id="ARBA00022884"/>
    </source>
</evidence>
<feature type="domain" description="S1 motif" evidence="8">
    <location>
        <begin position="619"/>
        <end position="687"/>
    </location>
</feature>
<dbReference type="InterPro" id="IPR003029">
    <property type="entry name" value="S1_domain"/>
</dbReference>
<dbReference type="EMBL" id="CP042829">
    <property type="protein sequence ID" value="QFG03351.1"/>
    <property type="molecule type" value="Genomic_DNA"/>
</dbReference>
<dbReference type="NCBIfam" id="TIGR03591">
    <property type="entry name" value="polynuc_phos"/>
    <property type="match status" value="1"/>
</dbReference>
<dbReference type="InterPro" id="IPR027408">
    <property type="entry name" value="PNPase/RNase_PH_dom_sf"/>
</dbReference>
<dbReference type="EC" id="2.7.7.8" evidence="6"/>
<feature type="compositionally biased region" description="Basic and acidic residues" evidence="7">
    <location>
        <begin position="704"/>
        <end position="713"/>
    </location>
</feature>
<dbReference type="Gene3D" id="2.40.50.140">
    <property type="entry name" value="Nucleic acid-binding proteins"/>
    <property type="match status" value="1"/>
</dbReference>
<organism evidence="9 10">
    <name type="scientific">Tepidiforma bonchosmolovskayae</name>
    <dbReference type="NCBI Taxonomy" id="2601677"/>
    <lineage>
        <taxon>Bacteria</taxon>
        <taxon>Bacillati</taxon>
        <taxon>Chloroflexota</taxon>
        <taxon>Tepidiformia</taxon>
        <taxon>Tepidiformales</taxon>
        <taxon>Tepidiformaceae</taxon>
        <taxon>Tepidiforma</taxon>
    </lineage>
</organism>
<keyword evidence="5 6" id="KW-0694">RNA-binding</keyword>
<dbReference type="SMART" id="SM00316">
    <property type="entry name" value="S1"/>
    <property type="match status" value="1"/>
</dbReference>
<evidence type="ECO:0000256" key="6">
    <source>
        <dbReference type="HAMAP-Rule" id="MF_01595"/>
    </source>
</evidence>
<dbReference type="SUPFAM" id="SSF55666">
    <property type="entry name" value="Ribonuclease PH domain 2-like"/>
    <property type="match status" value="2"/>
</dbReference>
<comment type="cofactor">
    <cofactor evidence="6">
        <name>Mg(2+)</name>
        <dbReference type="ChEBI" id="CHEBI:18420"/>
    </cofactor>
</comment>
<comment type="subcellular location">
    <subcellularLocation>
        <location evidence="6">Cytoplasm</location>
    </subcellularLocation>
</comment>
<dbReference type="Gene3D" id="3.30.230.70">
    <property type="entry name" value="GHMP Kinase, N-terminal domain"/>
    <property type="match status" value="2"/>
</dbReference>
<dbReference type="PANTHER" id="PTHR11252">
    <property type="entry name" value="POLYRIBONUCLEOTIDE NUCLEOTIDYLTRANSFERASE"/>
    <property type="match status" value="1"/>
</dbReference>
<dbReference type="HAMAP" id="MF_01595">
    <property type="entry name" value="PNPase"/>
    <property type="match status" value="1"/>
</dbReference>
<dbReference type="Pfam" id="PF03726">
    <property type="entry name" value="PNPase"/>
    <property type="match status" value="1"/>
</dbReference>
<evidence type="ECO:0000313" key="10">
    <source>
        <dbReference type="Proteomes" id="UP000326331"/>
    </source>
</evidence>
<comment type="function">
    <text evidence="6">Involved in mRNA degradation. Catalyzes the phosphorolysis of single-stranded polyribonucleotides processively in the 3'- to 5'-direction.</text>
</comment>
<dbReference type="CDD" id="cd11364">
    <property type="entry name" value="RNase_PH_PNPase_2"/>
    <property type="match status" value="1"/>
</dbReference>
<feature type="region of interest" description="Disordered" evidence="7">
    <location>
        <begin position="694"/>
        <end position="792"/>
    </location>
</feature>
<dbReference type="InterPro" id="IPR036612">
    <property type="entry name" value="KH_dom_type_1_sf"/>
</dbReference>
<dbReference type="InterPro" id="IPR015847">
    <property type="entry name" value="ExoRNase_PH_dom2"/>
</dbReference>
<comment type="similarity">
    <text evidence="1 6">Belongs to the polyribonucleotide nucleotidyltransferase family.</text>
</comment>
<dbReference type="Proteomes" id="UP000326331">
    <property type="component" value="Chromosome"/>
</dbReference>
<dbReference type="PANTHER" id="PTHR11252:SF0">
    <property type="entry name" value="POLYRIBONUCLEOTIDE NUCLEOTIDYLTRANSFERASE 1, MITOCHONDRIAL"/>
    <property type="match status" value="1"/>
</dbReference>
<dbReference type="InterPro" id="IPR001247">
    <property type="entry name" value="ExoRNase_PH_dom1"/>
</dbReference>
<reference evidence="9 10" key="1">
    <citation type="submission" date="2019-10" db="EMBL/GenBank/DDBJ databases">
        <title>Thermopilla bonchosmolovskayae gen. nov., sp. nov., a moderately thermophilic Chloroflexi bacterium from a Chukotka hot spring (Arctic, Russia), representing a novel classis Thermopillaia, which include previously uncultivated lineage OLB14.</title>
        <authorList>
            <person name="Kochetkova T.V."/>
            <person name="Zayulina K.S."/>
            <person name="Zhigarkov V.S."/>
            <person name="Minaev N.V."/>
            <person name="Novikov A."/>
            <person name="Toshchakov S.V."/>
            <person name="Elcheninov A.G."/>
            <person name="Kublanov I.V."/>
        </authorList>
    </citation>
    <scope>NUCLEOTIDE SEQUENCE [LARGE SCALE GENOMIC DNA]</scope>
    <source>
        <strain evidence="9 10">3753O</strain>
    </source>
</reference>
<feature type="compositionally biased region" description="Gly residues" evidence="7">
    <location>
        <begin position="714"/>
        <end position="725"/>
    </location>
</feature>
<protein>
    <recommendedName>
        <fullName evidence="6">Polyribonucleotide nucleotidyltransferase</fullName>
        <ecNumber evidence="6">2.7.7.8</ecNumber>
    </recommendedName>
    <alternativeName>
        <fullName evidence="6">Polynucleotide phosphorylase</fullName>
        <shortName evidence="6">PNPase</shortName>
    </alternativeName>
</protein>
<evidence type="ECO:0000313" key="9">
    <source>
        <dbReference type="EMBL" id="QFG03351.1"/>
    </source>
</evidence>
<keyword evidence="6" id="KW-0479">Metal-binding</keyword>
<dbReference type="InterPro" id="IPR012162">
    <property type="entry name" value="PNPase"/>
</dbReference>
<dbReference type="SUPFAM" id="SSF54211">
    <property type="entry name" value="Ribosomal protein S5 domain 2-like"/>
    <property type="match status" value="2"/>
</dbReference>
<evidence type="ECO:0000256" key="2">
    <source>
        <dbReference type="ARBA" id="ARBA00022490"/>
    </source>
</evidence>
<feature type="binding site" evidence="6">
    <location>
        <position position="482"/>
    </location>
    <ligand>
        <name>Mg(2+)</name>
        <dbReference type="ChEBI" id="CHEBI:18420"/>
    </ligand>
</feature>
<keyword evidence="4 6" id="KW-0548">Nucleotidyltransferase</keyword>
<sequence length="792" mass="85173">MNDPRTYEIEIGGKTLTIQHGILAQQANGAVTVRLGDTVVLVTVCMAEAREGIDFFPLTVDYEERLYAVGKIPGGFPRREGRASTEAILAMRLTDRPLRPLFPKGFRNEVQVIATTLSADREHQPDTLITIGASAALGISDIPFNGPVSSVRVTRLDGQYIVNPTFDETERGDLDIVVAGTKDAVVMVEAGAKQVAEDVVLEAIEVAMEANRKIIALQEQIAADVAPVKKPFTPAKENEEAIAVISEYLKDRIPELVATAASERSDANKAVRQELQEQFGDRFTSAEIADALWNIIKKAMRRQILEQGIRADGRGVKDIRPLDIHVGVLPRTHGSGLFQRGQTQVLTIATLGGLSMVQKLDTLSPDEYKRYMHHYNFPPYSVGEVRPLRGAGRREIGHGALAERALEPVIPSEEEFPYALRLVSEVMSSNGSTSMASVCGSTLALMDAGVPISAPVAGIAMGLIMGEDGNYRVLTDIAGQEDFMGDMDFKVAGTAKGITALQMDIKISGVSRELLATALEQAREARQYILQRMLEVIPEPRPELSPYAPKMYKITIPQDMIGTLIGPGGKTVRRIQDESGGATIDIQEDGTVIVGSPNEEVARKAIRMIEGLTKEVQVGEIYTGKVTRLLNFGAFVEILPGKEGLIHISQLGADHVRSVEDEVKVGDEVTVMVSEIDNLGRINLSRRAVLLGETPEQAAAASRDGGRDRDRGPRGGGPGGSGGGSRPSDRDRGGRGGGPQPQRGSQPQPSRPAPASTGPVGGATRGWVRRTPPAEGAPPPPRRDFGGGMNED</sequence>
<dbReference type="InterPro" id="IPR015848">
    <property type="entry name" value="PNPase_PH_RNA-bd_bac/org-type"/>
</dbReference>
<dbReference type="Pfam" id="PF01138">
    <property type="entry name" value="RNase_PH"/>
    <property type="match status" value="2"/>
</dbReference>
<evidence type="ECO:0000259" key="8">
    <source>
        <dbReference type="PROSITE" id="PS50126"/>
    </source>
</evidence>
<dbReference type="PROSITE" id="PS50126">
    <property type="entry name" value="S1"/>
    <property type="match status" value="1"/>
</dbReference>
<dbReference type="Pfam" id="PF03725">
    <property type="entry name" value="RNase_PH_C"/>
    <property type="match status" value="2"/>
</dbReference>
<keyword evidence="3 6" id="KW-0808">Transferase</keyword>
<dbReference type="SMART" id="SM00322">
    <property type="entry name" value="KH"/>
    <property type="match status" value="1"/>
</dbReference>
<feature type="compositionally biased region" description="Low complexity" evidence="7">
    <location>
        <begin position="740"/>
        <end position="756"/>
    </location>
</feature>
<name>A0ABX6C4H7_9CHLR</name>
<keyword evidence="6" id="KW-0460">Magnesium</keyword>
<dbReference type="PROSITE" id="PS50084">
    <property type="entry name" value="KH_TYPE_1"/>
    <property type="match status" value="1"/>
</dbReference>
<dbReference type="InterPro" id="IPR004088">
    <property type="entry name" value="KH_dom_type_1"/>
</dbReference>
<dbReference type="SUPFAM" id="SSF54791">
    <property type="entry name" value="Eukaryotic type KH-domain (KH-domain type I)"/>
    <property type="match status" value="1"/>
</dbReference>
<dbReference type="Pfam" id="PF00013">
    <property type="entry name" value="KH_1"/>
    <property type="match status" value="1"/>
</dbReference>
<dbReference type="CDD" id="cd11363">
    <property type="entry name" value="RNase_PH_PNPase_1"/>
    <property type="match status" value="1"/>
</dbReference>
<feature type="binding site" evidence="6">
    <location>
        <position position="488"/>
    </location>
    <ligand>
        <name>Mg(2+)</name>
        <dbReference type="ChEBI" id="CHEBI:18420"/>
    </ligand>
</feature>
<dbReference type="InterPro" id="IPR004087">
    <property type="entry name" value="KH_dom"/>
</dbReference>
<dbReference type="Pfam" id="PF00575">
    <property type="entry name" value="S1"/>
    <property type="match status" value="1"/>
</dbReference>
<dbReference type="CDD" id="cd04472">
    <property type="entry name" value="S1_PNPase"/>
    <property type="match status" value="1"/>
</dbReference>